<dbReference type="PROSITE" id="PS00676">
    <property type="entry name" value="SIGMA54_INTERACT_2"/>
    <property type="match status" value="1"/>
</dbReference>
<feature type="domain" description="PAC" evidence="11">
    <location>
        <begin position="203"/>
        <end position="255"/>
    </location>
</feature>
<dbReference type="GO" id="GO:0006355">
    <property type="term" value="P:regulation of DNA-templated transcription"/>
    <property type="evidence" value="ECO:0007669"/>
    <property type="project" value="InterPro"/>
</dbReference>
<protein>
    <recommendedName>
        <fullName evidence="7">HTH-type transcriptional regulatory protein TyrR</fullName>
    </recommendedName>
</protein>
<dbReference type="Gene3D" id="1.10.8.60">
    <property type="match status" value="1"/>
</dbReference>
<dbReference type="CDD" id="cd00130">
    <property type="entry name" value="PAS"/>
    <property type="match status" value="1"/>
</dbReference>
<dbReference type="Pfam" id="PF00158">
    <property type="entry name" value="Sigma54_activat"/>
    <property type="match status" value="1"/>
</dbReference>
<dbReference type="InterPro" id="IPR058031">
    <property type="entry name" value="AAA_lid_NorR"/>
</dbReference>
<dbReference type="NCBIfam" id="TIGR04381">
    <property type="entry name" value="HTH_TypR"/>
    <property type="match status" value="1"/>
</dbReference>
<dbReference type="KEGG" id="gtl:EP073_04265"/>
<dbReference type="Pfam" id="PF25601">
    <property type="entry name" value="AAA_lid_14"/>
    <property type="match status" value="1"/>
</dbReference>
<dbReference type="InterPro" id="IPR003593">
    <property type="entry name" value="AAA+_ATPase"/>
</dbReference>
<evidence type="ECO:0000256" key="5">
    <source>
        <dbReference type="ARBA" id="ARBA00023125"/>
    </source>
</evidence>
<keyword evidence="6" id="KW-0804">Transcription</keyword>
<keyword evidence="2" id="KW-0058">Aromatic hydrocarbons catabolism</keyword>
<organism evidence="12 13">
    <name type="scientific">Geovibrio thiophilus</name>
    <dbReference type="NCBI Taxonomy" id="139438"/>
    <lineage>
        <taxon>Bacteria</taxon>
        <taxon>Pseudomonadati</taxon>
        <taxon>Deferribacterota</taxon>
        <taxon>Deferribacteres</taxon>
        <taxon>Deferribacterales</taxon>
        <taxon>Geovibrionaceae</taxon>
        <taxon>Geovibrio</taxon>
    </lineage>
</organism>
<dbReference type="CDD" id="cd00009">
    <property type="entry name" value="AAA"/>
    <property type="match status" value="1"/>
</dbReference>
<dbReference type="InterPro" id="IPR000014">
    <property type="entry name" value="PAS"/>
</dbReference>
<name>A0A410JX41_9BACT</name>
<dbReference type="GO" id="GO:0003677">
    <property type="term" value="F:DNA binding"/>
    <property type="evidence" value="ECO:0007669"/>
    <property type="project" value="UniProtKB-KW"/>
</dbReference>
<dbReference type="PROSITE" id="PS50113">
    <property type="entry name" value="PAC"/>
    <property type="match status" value="1"/>
</dbReference>
<dbReference type="InterPro" id="IPR000700">
    <property type="entry name" value="PAS-assoc_C"/>
</dbReference>
<dbReference type="PROSITE" id="PS00688">
    <property type="entry name" value="SIGMA54_INTERACT_3"/>
    <property type="match status" value="1"/>
</dbReference>
<dbReference type="InterPro" id="IPR030828">
    <property type="entry name" value="HTH_TyrR"/>
</dbReference>
<dbReference type="InterPro" id="IPR025944">
    <property type="entry name" value="Sigma_54_int_dom_CS"/>
</dbReference>
<evidence type="ECO:0000256" key="3">
    <source>
        <dbReference type="ARBA" id="ARBA00022840"/>
    </source>
</evidence>
<evidence type="ECO:0000256" key="1">
    <source>
        <dbReference type="ARBA" id="ARBA00022741"/>
    </source>
</evidence>
<accession>A0A410JX41</accession>
<evidence type="ECO:0000256" key="4">
    <source>
        <dbReference type="ARBA" id="ARBA00023015"/>
    </source>
</evidence>
<dbReference type="AlphaFoldDB" id="A0A410JX41"/>
<evidence type="ECO:0000259" key="11">
    <source>
        <dbReference type="PROSITE" id="PS50113"/>
    </source>
</evidence>
<gene>
    <name evidence="12" type="ORF">EP073_04265</name>
</gene>
<keyword evidence="1" id="KW-0547">Nucleotide-binding</keyword>
<feature type="coiled-coil region" evidence="8">
    <location>
        <begin position="246"/>
        <end position="273"/>
    </location>
</feature>
<feature type="domain" description="PAS" evidence="10">
    <location>
        <begin position="136"/>
        <end position="180"/>
    </location>
</feature>
<evidence type="ECO:0000256" key="2">
    <source>
        <dbReference type="ARBA" id="ARBA00022797"/>
    </source>
</evidence>
<dbReference type="NCBIfam" id="TIGR00229">
    <property type="entry name" value="sensory_box"/>
    <property type="match status" value="1"/>
</dbReference>
<dbReference type="Gene3D" id="3.30.450.20">
    <property type="entry name" value="PAS domain"/>
    <property type="match status" value="1"/>
</dbReference>
<evidence type="ECO:0000256" key="8">
    <source>
        <dbReference type="SAM" id="Coils"/>
    </source>
</evidence>
<keyword evidence="13" id="KW-1185">Reference proteome</keyword>
<dbReference type="SMART" id="SM00382">
    <property type="entry name" value="AAA"/>
    <property type="match status" value="1"/>
</dbReference>
<dbReference type="OrthoDB" id="9814761at2"/>
<dbReference type="Pfam" id="PF13426">
    <property type="entry name" value="PAS_9"/>
    <property type="match status" value="1"/>
</dbReference>
<dbReference type="InterPro" id="IPR025943">
    <property type="entry name" value="Sigma_54_int_dom_ATP-bd_2"/>
</dbReference>
<evidence type="ECO:0000313" key="13">
    <source>
        <dbReference type="Proteomes" id="UP000287502"/>
    </source>
</evidence>
<dbReference type="RefSeq" id="WP_128465936.1">
    <property type="nucleotide sequence ID" value="NZ_CP035108.1"/>
</dbReference>
<dbReference type="SUPFAM" id="SSF55785">
    <property type="entry name" value="PYP-like sensor domain (PAS domain)"/>
    <property type="match status" value="2"/>
</dbReference>
<dbReference type="SMART" id="SM00091">
    <property type="entry name" value="PAS"/>
    <property type="match status" value="1"/>
</dbReference>
<dbReference type="PROSITE" id="PS50112">
    <property type="entry name" value="PAS"/>
    <property type="match status" value="1"/>
</dbReference>
<evidence type="ECO:0000256" key="7">
    <source>
        <dbReference type="ARBA" id="ARBA00029500"/>
    </source>
</evidence>
<dbReference type="Gene3D" id="3.40.50.300">
    <property type="entry name" value="P-loop containing nucleotide triphosphate hydrolases"/>
    <property type="match status" value="1"/>
</dbReference>
<dbReference type="EMBL" id="CP035108">
    <property type="protein sequence ID" value="QAR32649.1"/>
    <property type="molecule type" value="Genomic_DNA"/>
</dbReference>
<evidence type="ECO:0000313" key="12">
    <source>
        <dbReference type="EMBL" id="QAR32649.1"/>
    </source>
</evidence>
<sequence length="587" mass="65211">MDNSERRSFSDNFENTGKLHLEAFHKTQVDIGGDGVITVDLNGTVILADMVTKNNLDIFPGHLLCNHYPALWEVVQTVLKNKRAKTEIHINKGELEYTVNVRPIFAESDVIGAVCIFSPNTELEAVSRAMQSFKEFSRELSAILNATSEGLTVCDKDGVILRINPASERISNLKSGEVVGLHIADLLDARMLKQSAAARVLKHKEVVNMLEMTDDGRKIIKTGIPVFDESGELFRVVVSERDITEIDDLQRKLEEQAALSSQLQNEMVQMQQSELKSIQIIAKSPAMVKSLARALKASTSDSTVLILGESGTGKGLFADLIHQNSSRSLKPLIKINCGAIPESLIESELFGHEKGAFTGAQAAKPGYLEMADGGTLFLDEIAELPLASQVKLLRFLEDGRVTRLGATKSRSLNVRILAATHRNLEKMVADRKFRLDLFYRLNVIQLHVPPLRERRECIIFLVRHYLDLFSAKRGVKKRISNAALDILHSYSWPGNVRELVNICESMVVMSETDLLGIQDLPQRMQGTVVIEMLPAGNISLQEAMDSYERSILSNAVKEYGSQHKAAKALGVNQSTIARKLQKYKIEL</sequence>
<reference evidence="12 13" key="1">
    <citation type="submission" date="2019-01" db="EMBL/GenBank/DDBJ databases">
        <title>Geovibrio thiophilus DSM 11263, complete genome.</title>
        <authorList>
            <person name="Spring S."/>
            <person name="Bunk B."/>
            <person name="Sproer C."/>
        </authorList>
    </citation>
    <scope>NUCLEOTIDE SEQUENCE [LARGE SCALE GENOMIC DNA]</scope>
    <source>
        <strain evidence="12 13">DSM 11263</strain>
    </source>
</reference>
<dbReference type="InterPro" id="IPR002078">
    <property type="entry name" value="Sigma_54_int"/>
</dbReference>
<dbReference type="SUPFAM" id="SSF52540">
    <property type="entry name" value="P-loop containing nucleoside triphosphate hydrolases"/>
    <property type="match status" value="1"/>
</dbReference>
<dbReference type="InterPro" id="IPR009057">
    <property type="entry name" value="Homeodomain-like_sf"/>
</dbReference>
<evidence type="ECO:0000259" key="9">
    <source>
        <dbReference type="PROSITE" id="PS50045"/>
    </source>
</evidence>
<dbReference type="Pfam" id="PF18024">
    <property type="entry name" value="HTH_50"/>
    <property type="match status" value="1"/>
</dbReference>
<evidence type="ECO:0000256" key="6">
    <source>
        <dbReference type="ARBA" id="ARBA00023163"/>
    </source>
</evidence>
<evidence type="ECO:0000259" key="10">
    <source>
        <dbReference type="PROSITE" id="PS50112"/>
    </source>
</evidence>
<dbReference type="Gene3D" id="1.10.10.60">
    <property type="entry name" value="Homeodomain-like"/>
    <property type="match status" value="1"/>
</dbReference>
<dbReference type="InterPro" id="IPR025662">
    <property type="entry name" value="Sigma_54_int_dom_ATP-bd_1"/>
</dbReference>
<keyword evidence="4" id="KW-0805">Transcription regulation</keyword>
<proteinExistence type="predicted"/>
<dbReference type="PANTHER" id="PTHR32071:SF57">
    <property type="entry name" value="C4-DICARBOXYLATE TRANSPORT TRANSCRIPTIONAL REGULATORY PROTEIN DCTD"/>
    <property type="match status" value="1"/>
</dbReference>
<dbReference type="InterPro" id="IPR027417">
    <property type="entry name" value="P-loop_NTPase"/>
</dbReference>
<dbReference type="SUPFAM" id="SSF46689">
    <property type="entry name" value="Homeodomain-like"/>
    <property type="match status" value="1"/>
</dbReference>
<dbReference type="PROSITE" id="PS00675">
    <property type="entry name" value="SIGMA54_INTERACT_1"/>
    <property type="match status" value="1"/>
</dbReference>
<dbReference type="Proteomes" id="UP000287502">
    <property type="component" value="Chromosome"/>
</dbReference>
<dbReference type="PROSITE" id="PS50045">
    <property type="entry name" value="SIGMA54_INTERACT_4"/>
    <property type="match status" value="1"/>
</dbReference>
<keyword evidence="8" id="KW-0175">Coiled coil</keyword>
<dbReference type="FunFam" id="3.40.50.300:FF:000006">
    <property type="entry name" value="DNA-binding transcriptional regulator NtrC"/>
    <property type="match status" value="1"/>
</dbReference>
<feature type="domain" description="Sigma-54 factor interaction" evidence="9">
    <location>
        <begin position="280"/>
        <end position="508"/>
    </location>
</feature>
<keyword evidence="5" id="KW-0238">DNA-binding</keyword>
<dbReference type="GO" id="GO:0005524">
    <property type="term" value="F:ATP binding"/>
    <property type="evidence" value="ECO:0007669"/>
    <property type="project" value="UniProtKB-KW"/>
</dbReference>
<dbReference type="PANTHER" id="PTHR32071">
    <property type="entry name" value="TRANSCRIPTIONAL REGULATORY PROTEIN"/>
    <property type="match status" value="1"/>
</dbReference>
<dbReference type="InterPro" id="IPR035965">
    <property type="entry name" value="PAS-like_dom_sf"/>
</dbReference>
<keyword evidence="3" id="KW-0067">ATP-binding</keyword>